<feature type="domain" description="C2H2-type" evidence="17">
    <location>
        <begin position="766"/>
        <end position="793"/>
    </location>
</feature>
<feature type="compositionally biased region" description="Acidic residues" evidence="16">
    <location>
        <begin position="124"/>
        <end position="138"/>
    </location>
</feature>
<dbReference type="GO" id="GO:0000981">
    <property type="term" value="F:DNA-binding transcription factor activity, RNA polymerase II-specific"/>
    <property type="evidence" value="ECO:0007669"/>
    <property type="project" value="TreeGrafter"/>
</dbReference>
<dbReference type="Pfam" id="PF00096">
    <property type="entry name" value="zf-C2H2"/>
    <property type="match status" value="5"/>
</dbReference>
<evidence type="ECO:0000259" key="17">
    <source>
        <dbReference type="PROSITE" id="PS50157"/>
    </source>
</evidence>
<evidence type="ECO:0000256" key="5">
    <source>
        <dbReference type="ARBA" id="ARBA00022723"/>
    </source>
</evidence>
<keyword evidence="6" id="KW-0677">Repeat</keyword>
<keyword evidence="3" id="KW-0217">Developmental protein</keyword>
<dbReference type="GO" id="GO:0045944">
    <property type="term" value="P:positive regulation of transcription by RNA polymerase II"/>
    <property type="evidence" value="ECO:0007669"/>
    <property type="project" value="UniProtKB-ARBA"/>
</dbReference>
<evidence type="ECO:0000313" key="19">
    <source>
        <dbReference type="Proteomes" id="UP000762676"/>
    </source>
</evidence>
<evidence type="ECO:0000313" key="18">
    <source>
        <dbReference type="EMBL" id="GFR74477.1"/>
    </source>
</evidence>
<keyword evidence="14" id="KW-0539">Nucleus</keyword>
<dbReference type="FunFam" id="3.30.160.60:FF:000103">
    <property type="entry name" value="FEZ family zinc finger 1"/>
    <property type="match status" value="1"/>
</dbReference>
<dbReference type="GO" id="GO:0007399">
    <property type="term" value="P:nervous system development"/>
    <property type="evidence" value="ECO:0007669"/>
    <property type="project" value="UniProtKB-KW"/>
</dbReference>
<dbReference type="FunFam" id="3.30.160.60:FF:000863">
    <property type="entry name" value="fez family zinc finger protein 2"/>
    <property type="match status" value="1"/>
</dbReference>
<feature type="compositionally biased region" description="Polar residues" evidence="16">
    <location>
        <begin position="489"/>
        <end position="501"/>
    </location>
</feature>
<dbReference type="FunFam" id="3.30.160.60:FF:000251">
    <property type="entry name" value="FEZ family zinc finger 2"/>
    <property type="match status" value="1"/>
</dbReference>
<evidence type="ECO:0000256" key="16">
    <source>
        <dbReference type="SAM" id="MobiDB-lite"/>
    </source>
</evidence>
<evidence type="ECO:0000256" key="13">
    <source>
        <dbReference type="ARBA" id="ARBA00023163"/>
    </source>
</evidence>
<feature type="compositionally biased region" description="Basic and acidic residues" evidence="16">
    <location>
        <begin position="681"/>
        <end position="694"/>
    </location>
</feature>
<feature type="domain" description="C2H2-type" evidence="17">
    <location>
        <begin position="794"/>
        <end position="821"/>
    </location>
</feature>
<accession>A0AAV4FMG6</accession>
<feature type="region of interest" description="Disordered" evidence="16">
    <location>
        <begin position="639"/>
        <end position="757"/>
    </location>
</feature>
<comment type="subcellular location">
    <subcellularLocation>
        <location evidence="1">Nucleus</location>
    </subcellularLocation>
</comment>
<keyword evidence="5" id="KW-0479">Metal-binding</keyword>
<feature type="region of interest" description="Disordered" evidence="16">
    <location>
        <begin position="120"/>
        <end position="157"/>
    </location>
</feature>
<name>A0AAV4FMG6_9GAST</name>
<dbReference type="InterPro" id="IPR050329">
    <property type="entry name" value="GLI_C2H2-zinc-finger"/>
</dbReference>
<evidence type="ECO:0000256" key="1">
    <source>
        <dbReference type="ARBA" id="ARBA00004123"/>
    </source>
</evidence>
<dbReference type="InterPro" id="IPR013087">
    <property type="entry name" value="Znf_C2H2_type"/>
</dbReference>
<evidence type="ECO:0000256" key="11">
    <source>
        <dbReference type="ARBA" id="ARBA00023015"/>
    </source>
</evidence>
<dbReference type="Gene3D" id="3.30.160.60">
    <property type="entry name" value="Classic Zinc Finger"/>
    <property type="match status" value="6"/>
</dbReference>
<evidence type="ECO:0000256" key="8">
    <source>
        <dbReference type="ARBA" id="ARBA00022782"/>
    </source>
</evidence>
<proteinExistence type="inferred from homology"/>
<feature type="domain" description="C2H2-type" evidence="17">
    <location>
        <begin position="906"/>
        <end position="934"/>
    </location>
</feature>
<comment type="caution">
    <text evidence="18">The sequence shown here is derived from an EMBL/GenBank/DDBJ whole genome shotgun (WGS) entry which is preliminary data.</text>
</comment>
<feature type="compositionally biased region" description="Gly residues" evidence="16">
    <location>
        <begin position="959"/>
        <end position="968"/>
    </location>
</feature>
<feature type="region of interest" description="Disordered" evidence="16">
    <location>
        <begin position="473"/>
        <end position="502"/>
    </location>
</feature>
<keyword evidence="11" id="KW-0805">Transcription regulation</keyword>
<feature type="compositionally biased region" description="Polar residues" evidence="16">
    <location>
        <begin position="473"/>
        <end position="482"/>
    </location>
</feature>
<dbReference type="EMBL" id="BMAT01007931">
    <property type="protein sequence ID" value="GFR74477.1"/>
    <property type="molecule type" value="Genomic_DNA"/>
</dbReference>
<feature type="region of interest" description="Disordered" evidence="16">
    <location>
        <begin position="196"/>
        <end position="250"/>
    </location>
</feature>
<organism evidence="18 19">
    <name type="scientific">Elysia marginata</name>
    <dbReference type="NCBI Taxonomy" id="1093978"/>
    <lineage>
        <taxon>Eukaryota</taxon>
        <taxon>Metazoa</taxon>
        <taxon>Spiralia</taxon>
        <taxon>Lophotrochozoa</taxon>
        <taxon>Mollusca</taxon>
        <taxon>Gastropoda</taxon>
        <taxon>Heterobranchia</taxon>
        <taxon>Euthyneura</taxon>
        <taxon>Panpulmonata</taxon>
        <taxon>Sacoglossa</taxon>
        <taxon>Placobranchoidea</taxon>
        <taxon>Plakobranchidae</taxon>
        <taxon>Elysia</taxon>
    </lineage>
</organism>
<evidence type="ECO:0000256" key="14">
    <source>
        <dbReference type="ARBA" id="ARBA00023242"/>
    </source>
</evidence>
<feature type="domain" description="C2H2-type" evidence="17">
    <location>
        <begin position="850"/>
        <end position="877"/>
    </location>
</feature>
<reference evidence="18 19" key="1">
    <citation type="journal article" date="2021" name="Elife">
        <title>Chloroplast acquisition without the gene transfer in kleptoplastic sea slugs, Plakobranchus ocellatus.</title>
        <authorList>
            <person name="Maeda T."/>
            <person name="Takahashi S."/>
            <person name="Yoshida T."/>
            <person name="Shimamura S."/>
            <person name="Takaki Y."/>
            <person name="Nagai Y."/>
            <person name="Toyoda A."/>
            <person name="Suzuki Y."/>
            <person name="Arimoto A."/>
            <person name="Ishii H."/>
            <person name="Satoh N."/>
            <person name="Nishiyama T."/>
            <person name="Hasebe M."/>
            <person name="Maruyama T."/>
            <person name="Minagawa J."/>
            <person name="Obokata J."/>
            <person name="Shigenobu S."/>
        </authorList>
    </citation>
    <scope>NUCLEOTIDE SEQUENCE [LARGE SCALE GENOMIC DNA]</scope>
</reference>
<protein>
    <submittedName>
        <fullName evidence="18">FEZ family zinc finger protein</fullName>
    </submittedName>
</protein>
<feature type="compositionally biased region" description="Low complexity" evidence="16">
    <location>
        <begin position="972"/>
        <end position="997"/>
    </location>
</feature>
<evidence type="ECO:0000256" key="6">
    <source>
        <dbReference type="ARBA" id="ARBA00022737"/>
    </source>
</evidence>
<dbReference type="PANTHER" id="PTHR19818:SF163">
    <property type="entry name" value="C2H2-TYPE DOMAIN-CONTAINING PROTEIN"/>
    <property type="match status" value="1"/>
</dbReference>
<evidence type="ECO:0000256" key="15">
    <source>
        <dbReference type="PROSITE-ProRule" id="PRU00042"/>
    </source>
</evidence>
<dbReference type="PROSITE" id="PS50157">
    <property type="entry name" value="ZINC_FINGER_C2H2_2"/>
    <property type="match status" value="6"/>
</dbReference>
<sequence length="1069" mass="116724">MSEQMADQSENLDMTSTTVLTTLCQEDRNTCHINHNNNNNINNNNNVNKIPADDSGTIMATSESTCSPAYNLQLQQAKKTLAFSIDSIMQRTTPAEANQPFRSSDNKDNLNCQPHEQRRVLKQEEEEEDEEENIDVDDASPPTPCTTTPPASPDVSQMEAPHLLSQPRDLTHVPTESQKNMYKVTQGQAVVNQMTDQTFLEDRKSNKRSVNRRDLPELPENNGKQLKLDSHSHRLPSSPSSLSSPSPRFGDQALSPCCGENASSSHNNHGPCTDNGVCPRDTNSCSSQPQSLLLTAFSQPRKSPATVSKENDVQQSIDKYVDTPDTNSSPKPGQFLLSPRGKSSTAHAFVRYLRPDRDNGKSKVHDNGLQANSINLSSCQTNHQHQPPPCVSLPFSQPHSHPHLSLALFPGHPTSYVQPTNLPHPQYPQHHALPGQPLPHELREHFSQLYSSMFAHPATLMAAAAVAAAATNKTSPSPFSSNKPHKLSESSPLRSESNPGLSPSALEEYLLRSGAMGAPHPWLNPALLNQLSAIPGLTPHQGFHGISPTANNLFHVMKQSQIYQTLMKPGIDHRDSFSAHRDHLANNVPLKHHQPYEHNNGSMKANGPPKHLYPFGHANGFSRKSPVGHVNPENHYREVKRSLPAQNFSTSPASYTDRASSNPSLSPDSSSLHYPAGGRAKTGEDTGDTRVEDKNETEEEQGLDLSSPTGSTGATHSSACSASSSTCNHHDHDHAHTNQEDDLDNDRKSPSSKKNGAVIGKSQKLFTCPECGKVFNAHYNLTRHMPVHTGARPFVCKVCGKGFRQASTLCRHKIIHTSEKPHKCGTCGKAFNRSSTLNTHMRIHQGYKPYVCEFCGKGFHQKGNYKNHKLTHSAEKQYKCHICNKAFHQIYNLTFHMHTHNDKKPYTCHVCGKGFCRNFDLKKHMRKLHEGAQMLSTPGSRGGERGSGSSTAGDVNGTRRGGGGGGGDVLASPSPNSQSPSLSRAASSSSAGTSPSHSHAHSGLATPPHAHSHPQFFPGQAAFNNSAFLSRPTPLFAQHQALACQRRLISPYVVGPNTASILHKISSIM</sequence>
<keyword evidence="10" id="KW-0524">Neurogenesis</keyword>
<keyword evidence="7 15" id="KW-0863">Zinc-finger</keyword>
<feature type="domain" description="C2H2-type" evidence="17">
    <location>
        <begin position="878"/>
        <end position="905"/>
    </location>
</feature>
<dbReference type="GO" id="GO:0000978">
    <property type="term" value="F:RNA polymerase II cis-regulatory region sequence-specific DNA binding"/>
    <property type="evidence" value="ECO:0007669"/>
    <property type="project" value="TreeGrafter"/>
</dbReference>
<dbReference type="SUPFAM" id="SSF57667">
    <property type="entry name" value="beta-beta-alpha zinc fingers"/>
    <property type="match status" value="3"/>
</dbReference>
<evidence type="ECO:0000256" key="3">
    <source>
        <dbReference type="ARBA" id="ARBA00022473"/>
    </source>
</evidence>
<evidence type="ECO:0000256" key="4">
    <source>
        <dbReference type="ARBA" id="ARBA00022491"/>
    </source>
</evidence>
<keyword evidence="12" id="KW-0238">DNA-binding</keyword>
<feature type="region of interest" description="Disordered" evidence="16">
    <location>
        <begin position="932"/>
        <end position="1018"/>
    </location>
</feature>
<dbReference type="PANTHER" id="PTHR19818">
    <property type="entry name" value="ZINC FINGER PROTEIN ZIC AND GLI"/>
    <property type="match status" value="1"/>
</dbReference>
<dbReference type="GO" id="GO:0008270">
    <property type="term" value="F:zinc ion binding"/>
    <property type="evidence" value="ECO:0007669"/>
    <property type="project" value="UniProtKB-KW"/>
</dbReference>
<keyword evidence="19" id="KW-1185">Reference proteome</keyword>
<feature type="compositionally biased region" description="Low complexity" evidence="16">
    <location>
        <begin position="660"/>
        <end position="672"/>
    </location>
</feature>
<keyword evidence="13" id="KW-0804">Transcription</keyword>
<dbReference type="Pfam" id="PF13912">
    <property type="entry name" value="zf-C2H2_6"/>
    <property type="match status" value="1"/>
</dbReference>
<feature type="compositionally biased region" description="Low complexity" evidence="16">
    <location>
        <begin position="706"/>
        <end position="727"/>
    </location>
</feature>
<feature type="region of interest" description="Disordered" evidence="16">
    <location>
        <begin position="320"/>
        <end position="341"/>
    </location>
</feature>
<keyword evidence="8" id="KW-0221">Differentiation</keyword>
<dbReference type="AlphaFoldDB" id="A0AAV4FMG6"/>
<keyword evidence="4" id="KW-0678">Repressor</keyword>
<feature type="region of interest" description="Disordered" evidence="16">
    <location>
        <begin position="94"/>
        <end position="113"/>
    </location>
</feature>
<feature type="compositionally biased region" description="Low complexity" evidence="16">
    <location>
        <begin position="235"/>
        <end position="248"/>
    </location>
</feature>
<dbReference type="FunFam" id="3.30.160.60:FF:000227">
    <property type="entry name" value="fez family zinc finger protein 1"/>
    <property type="match status" value="1"/>
</dbReference>
<evidence type="ECO:0000256" key="7">
    <source>
        <dbReference type="ARBA" id="ARBA00022771"/>
    </source>
</evidence>
<dbReference type="FunFam" id="3.30.160.60:FF:000164">
    <property type="entry name" value="Fez family zinc finger protein 2"/>
    <property type="match status" value="1"/>
</dbReference>
<dbReference type="SMART" id="SM00355">
    <property type="entry name" value="ZnF_C2H2"/>
    <property type="match status" value="6"/>
</dbReference>
<feature type="compositionally biased region" description="Polar residues" evidence="16">
    <location>
        <begin position="644"/>
        <end position="659"/>
    </location>
</feature>
<evidence type="ECO:0000256" key="9">
    <source>
        <dbReference type="ARBA" id="ARBA00022833"/>
    </source>
</evidence>
<dbReference type="InterPro" id="IPR036236">
    <property type="entry name" value="Znf_C2H2_sf"/>
</dbReference>
<dbReference type="PROSITE" id="PS00028">
    <property type="entry name" value="ZINC_FINGER_C2H2_1"/>
    <property type="match status" value="6"/>
</dbReference>
<keyword evidence="9" id="KW-0862">Zinc</keyword>
<dbReference type="GO" id="GO:0005634">
    <property type="term" value="C:nucleus"/>
    <property type="evidence" value="ECO:0007669"/>
    <property type="project" value="UniProtKB-SubCell"/>
</dbReference>
<dbReference type="FunFam" id="3.30.160.60:FF:000194">
    <property type="entry name" value="Fez family zinc finger protein 2"/>
    <property type="match status" value="1"/>
</dbReference>
<gene>
    <name evidence="18" type="ORF">ElyMa_003894100</name>
</gene>
<feature type="compositionally biased region" description="Basic and acidic residues" evidence="16">
    <location>
        <begin position="728"/>
        <end position="749"/>
    </location>
</feature>
<comment type="similarity">
    <text evidence="2">Belongs to the krueppel C2H2-type zinc-finger protein family.</text>
</comment>
<evidence type="ECO:0000256" key="12">
    <source>
        <dbReference type="ARBA" id="ARBA00023125"/>
    </source>
</evidence>
<feature type="domain" description="C2H2-type" evidence="17">
    <location>
        <begin position="822"/>
        <end position="849"/>
    </location>
</feature>
<evidence type="ECO:0000256" key="2">
    <source>
        <dbReference type="ARBA" id="ARBA00006991"/>
    </source>
</evidence>
<dbReference type="GO" id="GO:0030154">
    <property type="term" value="P:cell differentiation"/>
    <property type="evidence" value="ECO:0007669"/>
    <property type="project" value="UniProtKB-KW"/>
</dbReference>
<evidence type="ECO:0000256" key="10">
    <source>
        <dbReference type="ARBA" id="ARBA00022902"/>
    </source>
</evidence>
<dbReference type="Proteomes" id="UP000762676">
    <property type="component" value="Unassembled WGS sequence"/>
</dbReference>